<name>A0A0V8HKH0_9BACI</name>
<reference evidence="3" key="1">
    <citation type="submission" date="2016-08" db="EMBL/GenBank/DDBJ databases">
        <authorList>
            <person name="Varghese N."/>
            <person name="Submissions Spin"/>
        </authorList>
    </citation>
    <scope>NUCLEOTIDE SEQUENCE [LARGE SCALE GENOMIC DNA]</scope>
    <source>
        <strain evidence="3">SGD-1123</strain>
    </source>
</reference>
<gene>
    <name evidence="2" type="ORF">GA0061094_2583</name>
</gene>
<dbReference type="OrthoDB" id="384253at2"/>
<dbReference type="Proteomes" id="UP000181997">
    <property type="component" value="Unassembled WGS sequence"/>
</dbReference>
<sequence>MEKIKKLFIPDNARVIVISDIHGELELFKQLLNKVDFNTGDYLIINGDLCEKGSNSDGVVRFIMELEAQYPNVHVTEGNCDTLVEDLVEENPELVGYLKTRQHSILNEWLDKIGFVIGEDTTVGEIKEGLTCHFSKEIIWLLQLPTAIEADDYIFVHAGLEERVDWEETDRLKAITFREFLHHTHNAGKYVIVGHWPVVNYSSDISSHKPIIDEVKKMIAIDGGNIIKKTGQLNALIIDRINKKDSITYTYTDSFPKFEVLEDFHADSEMTGAISYPSYELVPIIAGQHFTLCEQVETINKLYVKNEYICQGENGSAYAKNDVSCAHITVKKGDIVSLIDDNCSGYDLIKKNGAVGWIGKGILAYQHSLHKKSNSLLNKEETPV</sequence>
<dbReference type="RefSeq" id="WP_058298673.1">
    <property type="nucleotide sequence ID" value="NZ_FMAU01000002.1"/>
</dbReference>
<dbReference type="PANTHER" id="PTHR42850:SF4">
    <property type="entry name" value="ZINC-DEPENDENT ENDOPOLYPHOSPHATASE"/>
    <property type="match status" value="1"/>
</dbReference>
<dbReference type="InterPro" id="IPR004843">
    <property type="entry name" value="Calcineurin-like_PHP"/>
</dbReference>
<dbReference type="GO" id="GO:0008803">
    <property type="term" value="F:bis(5'-nucleosyl)-tetraphosphatase (symmetrical) activity"/>
    <property type="evidence" value="ECO:0007669"/>
    <property type="project" value="TreeGrafter"/>
</dbReference>
<dbReference type="EMBL" id="FMAU01000002">
    <property type="protein sequence ID" value="SCC11368.1"/>
    <property type="molecule type" value="Genomic_DNA"/>
</dbReference>
<dbReference type="InterPro" id="IPR050126">
    <property type="entry name" value="Ap4A_hydrolase"/>
</dbReference>
<dbReference type="PANTHER" id="PTHR42850">
    <property type="entry name" value="METALLOPHOSPHOESTERASE"/>
    <property type="match status" value="1"/>
</dbReference>
<dbReference type="Gene3D" id="3.60.21.10">
    <property type="match status" value="1"/>
</dbReference>
<dbReference type="Pfam" id="PF00149">
    <property type="entry name" value="Metallophos"/>
    <property type="match status" value="1"/>
</dbReference>
<keyword evidence="3" id="KW-1185">Reference proteome</keyword>
<protein>
    <submittedName>
        <fullName evidence="2">Protein phosphatase</fullName>
    </submittedName>
</protein>
<accession>A0A0V8HKH0</accession>
<evidence type="ECO:0000259" key="1">
    <source>
        <dbReference type="Pfam" id="PF00149"/>
    </source>
</evidence>
<dbReference type="GO" id="GO:0110154">
    <property type="term" value="P:RNA decapping"/>
    <property type="evidence" value="ECO:0007669"/>
    <property type="project" value="TreeGrafter"/>
</dbReference>
<proteinExistence type="predicted"/>
<dbReference type="AlphaFoldDB" id="A0A0V8HKH0"/>
<feature type="domain" description="Calcineurin-like phosphoesterase" evidence="1">
    <location>
        <begin position="14"/>
        <end position="196"/>
    </location>
</feature>
<dbReference type="SUPFAM" id="SSF56300">
    <property type="entry name" value="Metallo-dependent phosphatases"/>
    <property type="match status" value="1"/>
</dbReference>
<organism evidence="2 3">
    <name type="scientific">[Bacillus] enclensis</name>
    <dbReference type="NCBI Taxonomy" id="1402860"/>
    <lineage>
        <taxon>Bacteria</taxon>
        <taxon>Bacillati</taxon>
        <taxon>Bacillota</taxon>
        <taxon>Bacilli</taxon>
        <taxon>Bacillales</taxon>
        <taxon>Bacillaceae</taxon>
        <taxon>Rossellomorea</taxon>
    </lineage>
</organism>
<evidence type="ECO:0000313" key="3">
    <source>
        <dbReference type="Proteomes" id="UP000181997"/>
    </source>
</evidence>
<dbReference type="GO" id="GO:0005737">
    <property type="term" value="C:cytoplasm"/>
    <property type="evidence" value="ECO:0007669"/>
    <property type="project" value="TreeGrafter"/>
</dbReference>
<dbReference type="GO" id="GO:0016791">
    <property type="term" value="F:phosphatase activity"/>
    <property type="evidence" value="ECO:0007669"/>
    <property type="project" value="TreeGrafter"/>
</dbReference>
<evidence type="ECO:0000313" key="2">
    <source>
        <dbReference type="EMBL" id="SCC11368.1"/>
    </source>
</evidence>
<dbReference type="InterPro" id="IPR029052">
    <property type="entry name" value="Metallo-depent_PP-like"/>
</dbReference>